<sequence>MRLREMPKHKLNAASANNEPSPPESDLIFSNNEDFKELNASLLGGDMANASSSFPKGGGTPLPQAFDAWDNVHKALPAVNTFDSDLKAAECILGGEFNESTCDFTHSALSVSILICTSFGIAHEILERSSPTPVRWQFSWEDALDQTEPSDDNDEIKREFLDPLRMYQLSRLGSSSSNTPRSLLFGWNSLPESSRSQHNKQGSHVPPWSYPEDNISLTTDGSTYHHLQSRNLSSTQPSASNSLIAENTVKPRCRTAHADLMDHLFSDVALPPPPAPISRCSSSPEYARGHPLPLPHLKPVYPSLPPLYSPSPPEFHCSIADVLDTADHETEAQEHRSRGRAWSFPSSFGEPIMASPITAFRISLRISGH</sequence>
<protein>
    <submittedName>
        <fullName evidence="2">Uncharacterized protein</fullName>
    </submittedName>
</protein>
<name>A0A6A4GMB4_9AGAR</name>
<dbReference type="EMBL" id="ML769837">
    <property type="protein sequence ID" value="KAE9386922.1"/>
    <property type="molecule type" value="Genomic_DNA"/>
</dbReference>
<dbReference type="OrthoDB" id="5595695at2759"/>
<keyword evidence="3" id="KW-1185">Reference proteome</keyword>
<evidence type="ECO:0000313" key="2">
    <source>
        <dbReference type="EMBL" id="KAE9386922.1"/>
    </source>
</evidence>
<feature type="region of interest" description="Disordered" evidence="1">
    <location>
        <begin position="194"/>
        <end position="214"/>
    </location>
</feature>
<dbReference type="AlphaFoldDB" id="A0A6A4GMB4"/>
<feature type="region of interest" description="Disordered" evidence="1">
    <location>
        <begin position="1"/>
        <end position="26"/>
    </location>
</feature>
<accession>A0A6A4GMB4</accession>
<gene>
    <name evidence="2" type="ORF">BT96DRAFT_1005610</name>
</gene>
<dbReference type="Proteomes" id="UP000799118">
    <property type="component" value="Unassembled WGS sequence"/>
</dbReference>
<evidence type="ECO:0000256" key="1">
    <source>
        <dbReference type="SAM" id="MobiDB-lite"/>
    </source>
</evidence>
<reference evidence="2" key="1">
    <citation type="journal article" date="2019" name="Environ. Microbiol.">
        <title>Fungal ecological strategies reflected in gene transcription - a case study of two litter decomposers.</title>
        <authorList>
            <person name="Barbi F."/>
            <person name="Kohler A."/>
            <person name="Barry K."/>
            <person name="Baskaran P."/>
            <person name="Daum C."/>
            <person name="Fauchery L."/>
            <person name="Ihrmark K."/>
            <person name="Kuo A."/>
            <person name="LaButti K."/>
            <person name="Lipzen A."/>
            <person name="Morin E."/>
            <person name="Grigoriev I.V."/>
            <person name="Henrissat B."/>
            <person name="Lindahl B."/>
            <person name="Martin F."/>
        </authorList>
    </citation>
    <scope>NUCLEOTIDE SEQUENCE</scope>
    <source>
        <strain evidence="2">JB14</strain>
    </source>
</reference>
<organism evidence="2 3">
    <name type="scientific">Gymnopus androsaceus JB14</name>
    <dbReference type="NCBI Taxonomy" id="1447944"/>
    <lineage>
        <taxon>Eukaryota</taxon>
        <taxon>Fungi</taxon>
        <taxon>Dikarya</taxon>
        <taxon>Basidiomycota</taxon>
        <taxon>Agaricomycotina</taxon>
        <taxon>Agaricomycetes</taxon>
        <taxon>Agaricomycetidae</taxon>
        <taxon>Agaricales</taxon>
        <taxon>Marasmiineae</taxon>
        <taxon>Omphalotaceae</taxon>
        <taxon>Gymnopus</taxon>
    </lineage>
</organism>
<evidence type="ECO:0000313" key="3">
    <source>
        <dbReference type="Proteomes" id="UP000799118"/>
    </source>
</evidence>
<proteinExistence type="predicted"/>